<dbReference type="InterPro" id="IPR003593">
    <property type="entry name" value="AAA+_ATPase"/>
</dbReference>
<protein>
    <submittedName>
        <fullName evidence="5">DNA-binding CsgD family transcriptional regulator</fullName>
    </submittedName>
</protein>
<dbReference type="PROSITE" id="PS50043">
    <property type="entry name" value="HTH_LUXR_2"/>
    <property type="match status" value="1"/>
</dbReference>
<keyword evidence="1" id="KW-0805">Transcription regulation</keyword>
<dbReference type="PRINTS" id="PR00038">
    <property type="entry name" value="HTHLUXR"/>
</dbReference>
<evidence type="ECO:0000313" key="5">
    <source>
        <dbReference type="EMBL" id="NYD25203.1"/>
    </source>
</evidence>
<dbReference type="SMART" id="SM00421">
    <property type="entry name" value="HTH_LUXR"/>
    <property type="match status" value="1"/>
</dbReference>
<dbReference type="Gene3D" id="1.10.10.10">
    <property type="entry name" value="Winged helix-like DNA-binding domain superfamily/Winged helix DNA-binding domain"/>
    <property type="match status" value="1"/>
</dbReference>
<evidence type="ECO:0000259" key="4">
    <source>
        <dbReference type="PROSITE" id="PS50043"/>
    </source>
</evidence>
<dbReference type="GO" id="GO:0006355">
    <property type="term" value="P:regulation of DNA-templated transcription"/>
    <property type="evidence" value="ECO:0007669"/>
    <property type="project" value="InterPro"/>
</dbReference>
<keyword evidence="6" id="KW-1185">Reference proteome</keyword>
<dbReference type="EMBL" id="JACCBD010000001">
    <property type="protein sequence ID" value="NYD25203.1"/>
    <property type="molecule type" value="Genomic_DNA"/>
</dbReference>
<sequence length="839" mass="90355">MKRIVAALAQGRDVELIGAPGSGRTTFLGIVAKALEDEHWTTHQIHGREAYRAVPFAALSLSGLVGEVSGGSANSQLFEAVDYLARHIDSARTAILIDNVDQLDDASWAALVAHTASQPNTRIVASRARTGGAEDLKHRLPGLTVELPPLTYRELRASVEQRLGAPLDDVSLGLIFARSGASAGLAHDVLDAAVLNGQLRKEGNEWVAQSGLWSEELAGSIEALLARLDTAERDAIEILAIAGVSDLDTMLELVSWSVVEVLEARGLVRVHPVKGRLRIGAHPPILEDYFRHLPTLARRSHLSGLVAKALGNGGDTLMNVASNVDEAPTPENAVIARLFQEQANTRMQVARSDWSLAPSAQTALAAIRTMISAELPDAEIDAVFATELPSGQDKSTVTQLSLRRAEWLAYAHGDLAAALDLLDRTRFSDSREARMADAAAVSIEHGLSRVPVGYAERLEVSADIPAEVQVRMLRTLASIQTSSGDFRGASQTISRAEGTMRELEDFAIDSLRGVAHIGLGESAEAIRWARRGFSQAITTLDVDSLRSHAAVLIYALETDGRYAEAENVLATVLPLTYPPRTVAATASNVAILGCAALIAARRGRTSQAQRHLDSVRHGGRVDAPALHQSVIEAEAQLLISANHRDTAAALLWERGGDLSQRGFSFAGTLLKLGSIEVLADSTKLAEMSADVEALDSRFVETYYSALRYFDEESDVDPVSVAQDAVEAGRTGLALSVLEHAIAAARAEDADVLRAVRDRIRAEHADVVFEVRRFQPDRARLTDREAEVAQLVVAGHSNAEIATRLVLSVRTVESHIRRLTRKLGVAGRHEVRDAIQKLQA</sequence>
<dbReference type="InterPro" id="IPR016032">
    <property type="entry name" value="Sig_transdc_resp-reg_C-effctor"/>
</dbReference>
<dbReference type="GO" id="GO:0003677">
    <property type="term" value="F:DNA binding"/>
    <property type="evidence" value="ECO:0007669"/>
    <property type="project" value="UniProtKB-KW"/>
</dbReference>
<organism evidence="5 6">
    <name type="scientific">Leucobacter aridicollis</name>
    <dbReference type="NCBI Taxonomy" id="283878"/>
    <lineage>
        <taxon>Bacteria</taxon>
        <taxon>Bacillati</taxon>
        <taxon>Actinomycetota</taxon>
        <taxon>Actinomycetes</taxon>
        <taxon>Micrococcales</taxon>
        <taxon>Microbacteriaceae</taxon>
        <taxon>Leucobacter</taxon>
    </lineage>
</organism>
<dbReference type="InterPro" id="IPR027417">
    <property type="entry name" value="P-loop_NTPase"/>
</dbReference>
<dbReference type="PANTHER" id="PTHR44688">
    <property type="entry name" value="DNA-BINDING TRANSCRIPTIONAL ACTIVATOR DEVR_DOSR"/>
    <property type="match status" value="1"/>
</dbReference>
<reference evidence="5 6" key="1">
    <citation type="submission" date="2020-07" db="EMBL/GenBank/DDBJ databases">
        <title>Sequencing the genomes of 1000 actinobacteria strains.</title>
        <authorList>
            <person name="Klenk H.-P."/>
        </authorList>
    </citation>
    <scope>NUCLEOTIDE SEQUENCE [LARGE SCALE GENOMIC DNA]</scope>
    <source>
        <strain evidence="5 6">DSM 17380</strain>
    </source>
</reference>
<evidence type="ECO:0000256" key="2">
    <source>
        <dbReference type="ARBA" id="ARBA00023125"/>
    </source>
</evidence>
<evidence type="ECO:0000256" key="1">
    <source>
        <dbReference type="ARBA" id="ARBA00023015"/>
    </source>
</evidence>
<evidence type="ECO:0000313" key="6">
    <source>
        <dbReference type="Proteomes" id="UP000586095"/>
    </source>
</evidence>
<dbReference type="InterPro" id="IPR000792">
    <property type="entry name" value="Tscrpt_reg_LuxR_C"/>
</dbReference>
<dbReference type="AlphaFoldDB" id="A0A852QSN9"/>
<dbReference type="InterPro" id="IPR036388">
    <property type="entry name" value="WH-like_DNA-bd_sf"/>
</dbReference>
<dbReference type="SUPFAM" id="SSF46894">
    <property type="entry name" value="C-terminal effector domain of the bipartite response regulators"/>
    <property type="match status" value="1"/>
</dbReference>
<dbReference type="Pfam" id="PF00196">
    <property type="entry name" value="GerE"/>
    <property type="match status" value="1"/>
</dbReference>
<keyword evidence="3" id="KW-0804">Transcription</keyword>
<dbReference type="PROSITE" id="PS00622">
    <property type="entry name" value="HTH_LUXR_1"/>
    <property type="match status" value="1"/>
</dbReference>
<dbReference type="Gene3D" id="3.40.50.300">
    <property type="entry name" value="P-loop containing nucleotide triphosphate hydrolases"/>
    <property type="match status" value="1"/>
</dbReference>
<dbReference type="PANTHER" id="PTHR44688:SF16">
    <property type="entry name" value="DNA-BINDING TRANSCRIPTIONAL ACTIVATOR DEVR_DOSR"/>
    <property type="match status" value="1"/>
</dbReference>
<comment type="caution">
    <text evidence="5">The sequence shown here is derived from an EMBL/GenBank/DDBJ whole genome shotgun (WGS) entry which is preliminary data.</text>
</comment>
<feature type="domain" description="HTH luxR-type" evidence="4">
    <location>
        <begin position="776"/>
        <end position="839"/>
    </location>
</feature>
<dbReference type="SUPFAM" id="SSF52540">
    <property type="entry name" value="P-loop containing nucleoside triphosphate hydrolases"/>
    <property type="match status" value="1"/>
</dbReference>
<dbReference type="RefSeq" id="WP_185985746.1">
    <property type="nucleotide sequence ID" value="NZ_BAAALZ010000004.1"/>
</dbReference>
<name>A0A852QSN9_9MICO</name>
<evidence type="ECO:0000256" key="3">
    <source>
        <dbReference type="ARBA" id="ARBA00023163"/>
    </source>
</evidence>
<gene>
    <name evidence="5" type="ORF">BJ960_000006</name>
</gene>
<accession>A0A852QSN9</accession>
<dbReference type="SMART" id="SM00382">
    <property type="entry name" value="AAA"/>
    <property type="match status" value="1"/>
</dbReference>
<dbReference type="Proteomes" id="UP000586095">
    <property type="component" value="Unassembled WGS sequence"/>
</dbReference>
<keyword evidence="2 5" id="KW-0238">DNA-binding</keyword>
<proteinExistence type="predicted"/>
<dbReference type="CDD" id="cd06170">
    <property type="entry name" value="LuxR_C_like"/>
    <property type="match status" value="1"/>
</dbReference>